<dbReference type="CDD" id="cd00198">
    <property type="entry name" value="vWFA"/>
    <property type="match status" value="1"/>
</dbReference>
<feature type="coiled-coil region" evidence="1">
    <location>
        <begin position="183"/>
        <end position="249"/>
    </location>
</feature>
<dbReference type="SUPFAM" id="SSF53300">
    <property type="entry name" value="vWA-like"/>
    <property type="match status" value="1"/>
</dbReference>
<dbReference type="KEGG" id="gaz:Pan241w_15850"/>
<dbReference type="Gene3D" id="3.40.50.410">
    <property type="entry name" value="von Willebrand factor, type A domain"/>
    <property type="match status" value="1"/>
</dbReference>
<dbReference type="AlphaFoldDB" id="A0A517RCB3"/>
<evidence type="ECO:0000313" key="3">
    <source>
        <dbReference type="Proteomes" id="UP000317171"/>
    </source>
</evidence>
<protein>
    <recommendedName>
        <fullName evidence="4">VWFA domain-containing protein</fullName>
    </recommendedName>
</protein>
<keyword evidence="3" id="KW-1185">Reference proteome</keyword>
<proteinExistence type="predicted"/>
<dbReference type="EMBL" id="CP036269">
    <property type="protein sequence ID" value="QDT41522.1"/>
    <property type="molecule type" value="Genomic_DNA"/>
</dbReference>
<reference evidence="2 3" key="1">
    <citation type="submission" date="2019-02" db="EMBL/GenBank/DDBJ databases">
        <title>Deep-cultivation of Planctomycetes and their phenomic and genomic characterization uncovers novel biology.</title>
        <authorList>
            <person name="Wiegand S."/>
            <person name="Jogler M."/>
            <person name="Boedeker C."/>
            <person name="Pinto D."/>
            <person name="Vollmers J."/>
            <person name="Rivas-Marin E."/>
            <person name="Kohn T."/>
            <person name="Peeters S.H."/>
            <person name="Heuer A."/>
            <person name="Rast P."/>
            <person name="Oberbeckmann S."/>
            <person name="Bunk B."/>
            <person name="Jeske O."/>
            <person name="Meyerdierks A."/>
            <person name="Storesund J.E."/>
            <person name="Kallscheuer N."/>
            <person name="Luecker S."/>
            <person name="Lage O.M."/>
            <person name="Pohl T."/>
            <person name="Merkel B.J."/>
            <person name="Hornburger P."/>
            <person name="Mueller R.-W."/>
            <person name="Bruemmer F."/>
            <person name="Labrenz M."/>
            <person name="Spormann A.M."/>
            <person name="Op den Camp H."/>
            <person name="Overmann J."/>
            <person name="Amann R."/>
            <person name="Jetten M.S.M."/>
            <person name="Mascher T."/>
            <person name="Medema M.H."/>
            <person name="Devos D.P."/>
            <person name="Kaster A.-K."/>
            <person name="Ovreas L."/>
            <person name="Rohde M."/>
            <person name="Galperin M.Y."/>
            <person name="Jogler C."/>
        </authorList>
    </citation>
    <scope>NUCLEOTIDE SEQUENCE [LARGE SCALE GENOMIC DNA]</scope>
    <source>
        <strain evidence="2 3">Pan241w</strain>
    </source>
</reference>
<evidence type="ECO:0000256" key="1">
    <source>
        <dbReference type="SAM" id="Coils"/>
    </source>
</evidence>
<sequence>MTDKRLTGGIIHTYQKYDPKRIPDPMQPPPDLVSPALNHMMYYGSMRELTEEELARAIRLDPSQIAGLGPSLDALLAMLEERKRKILTTYETDSVRKKARRSYRDYAKHMKPPRRVKDFFHQAVHEEQIYDLERLWYKVNDDQSPFSQGLVQLVDRLGDKYEIDELAANYHFTGRTSMTIPEALEIKAELEKIDELLKQMEEARETAQIAIIDMEALSEFTQPGDMETLEALQKQVRDLMREMADQQGLEFSKGQFRLTPKAYRLFQSRILERIFSDLQASRTGRHSGPVVGEGAVELPSTKPYEFGDSVTNMDIVQSFTNAILRDGPGLPIQLKSDDLVIHKTRNAPKCATTVLMDMSGSMRYEGQYVNVKQMGLALEALIRGEFPGDYLQFIEMYSFAKPRTAGEIVELMPKPVTIFDPVVRLKVDMSDEQISEQMVPPHFTNIQHGLQLSRHFLSTQDTPNRQIILITDGLPTAHFEGEMLYLLYPPDPQTEAATMREAHLCQREGITINIFLIPSWSQSSEDIQFAHRLAEATQGRVFFTAGRDLDRYVVWDYVKQRRDIIS</sequence>
<evidence type="ECO:0008006" key="4">
    <source>
        <dbReference type="Google" id="ProtNLM"/>
    </source>
</evidence>
<dbReference type="RefSeq" id="WP_145213235.1">
    <property type="nucleotide sequence ID" value="NZ_CP036269.1"/>
</dbReference>
<accession>A0A517RCB3</accession>
<name>A0A517RCB3_9PLAN</name>
<gene>
    <name evidence="2" type="ORF">Pan241w_15850</name>
</gene>
<dbReference type="OrthoDB" id="9766126at2"/>
<keyword evidence="1" id="KW-0175">Coiled coil</keyword>
<dbReference type="InterPro" id="IPR036465">
    <property type="entry name" value="vWFA_dom_sf"/>
</dbReference>
<dbReference type="Proteomes" id="UP000317171">
    <property type="component" value="Chromosome"/>
</dbReference>
<organism evidence="2 3">
    <name type="scientific">Gimesia alba</name>
    <dbReference type="NCBI Taxonomy" id="2527973"/>
    <lineage>
        <taxon>Bacteria</taxon>
        <taxon>Pseudomonadati</taxon>
        <taxon>Planctomycetota</taxon>
        <taxon>Planctomycetia</taxon>
        <taxon>Planctomycetales</taxon>
        <taxon>Planctomycetaceae</taxon>
        <taxon>Gimesia</taxon>
    </lineage>
</organism>
<evidence type="ECO:0000313" key="2">
    <source>
        <dbReference type="EMBL" id="QDT41522.1"/>
    </source>
</evidence>